<sequence length="623" mass="69508">METPQRQWWNCATASHREEAGGRVHMKLYPLLPRVRELSNVTPPHGTSQSSMDDDLVEMDGLLADSAMDMEDKFAALDMANLDEAHQAGMPLHPSPPNSQASLAFMEPEPFLRTFTFTPRAASHLSTGIMTPGSHSQTAQTPGQRDANWNHNQYPSPGFRTPVFSYGMGSMTPGTDVDGLDYARARSFSYAMRNNPDLAPAQALLDLGDKQKREDSYTVDESGRRQQMDLPPTLDRTLLMPHSVTQKSAATTRFNPSRVLRPILPTESARANAYAQAQEVAPTPALQHPQSPTLAMDPMRLGYGNQGFESPHHAEALAMERQPSLAQKTPSKVRFGSFVFRNRATDDSARELPPQMQEQQQDEKDVSWEDVSGTLCESGSVHAGGNIDRMEYDQGVDYVIPSISRKLINSMSFRREPEPAAMWPGGPGDASNEKWVAEGAMASASVAMMDQDRAEPMVGQATSLSQPGKSVSSLFASHFSKKEREPAVEKDDKLRVPLFSGKSSLDLVLTHWVVGDPARGLEKPLMYFSESERQTEKRLFNQRKVLAVVYFYYMEHFDLNKYEQDIGKVTDPIRRLLPSSRKAYESLHLDKLFRYGGWEEMCQRHYSGPKASELFTPGRGDAE</sequence>
<gene>
    <name evidence="2" type="ORF">FVE85_5557</name>
</gene>
<dbReference type="Proteomes" id="UP000324585">
    <property type="component" value="Unassembled WGS sequence"/>
</dbReference>
<feature type="region of interest" description="Disordered" evidence="1">
    <location>
        <begin position="206"/>
        <end position="232"/>
    </location>
</feature>
<feature type="region of interest" description="Disordered" evidence="1">
    <location>
        <begin position="126"/>
        <end position="145"/>
    </location>
</feature>
<dbReference type="EMBL" id="VRMN01000001">
    <property type="protein sequence ID" value="KAA8497972.1"/>
    <property type="molecule type" value="Genomic_DNA"/>
</dbReference>
<accession>A0A5J4Z491</accession>
<evidence type="ECO:0000313" key="2">
    <source>
        <dbReference type="EMBL" id="KAA8497972.1"/>
    </source>
</evidence>
<organism evidence="2 3">
    <name type="scientific">Porphyridium purpureum</name>
    <name type="common">Red alga</name>
    <name type="synonym">Porphyridium cruentum</name>
    <dbReference type="NCBI Taxonomy" id="35688"/>
    <lineage>
        <taxon>Eukaryota</taxon>
        <taxon>Rhodophyta</taxon>
        <taxon>Bangiophyceae</taxon>
        <taxon>Porphyridiales</taxon>
        <taxon>Porphyridiaceae</taxon>
        <taxon>Porphyridium</taxon>
    </lineage>
</organism>
<feature type="region of interest" description="Disordered" evidence="1">
    <location>
        <begin position="346"/>
        <end position="365"/>
    </location>
</feature>
<feature type="compositionally biased region" description="Basic and acidic residues" evidence="1">
    <location>
        <begin position="207"/>
        <end position="227"/>
    </location>
</feature>
<keyword evidence="3" id="KW-1185">Reference proteome</keyword>
<dbReference type="AlphaFoldDB" id="A0A5J4Z491"/>
<protein>
    <submittedName>
        <fullName evidence="2">Uncharacterized protein</fullName>
    </submittedName>
</protein>
<reference evidence="3" key="1">
    <citation type="journal article" date="2019" name="Nat. Commun.">
        <title>Expansion of phycobilisome linker gene families in mesophilic red algae.</title>
        <authorList>
            <person name="Lee J."/>
            <person name="Kim D."/>
            <person name="Bhattacharya D."/>
            <person name="Yoon H.S."/>
        </authorList>
    </citation>
    <scope>NUCLEOTIDE SEQUENCE [LARGE SCALE GENOMIC DNA]</scope>
    <source>
        <strain evidence="3">CCMP 1328</strain>
    </source>
</reference>
<evidence type="ECO:0000256" key="1">
    <source>
        <dbReference type="SAM" id="MobiDB-lite"/>
    </source>
</evidence>
<comment type="caution">
    <text evidence="2">The sequence shown here is derived from an EMBL/GenBank/DDBJ whole genome shotgun (WGS) entry which is preliminary data.</text>
</comment>
<name>A0A5J4Z491_PORPP</name>
<proteinExistence type="predicted"/>
<evidence type="ECO:0000313" key="3">
    <source>
        <dbReference type="Proteomes" id="UP000324585"/>
    </source>
</evidence>